<evidence type="ECO:0000313" key="4">
    <source>
        <dbReference type="EMBL" id="ABK99986.1"/>
    </source>
</evidence>
<dbReference type="Gene3D" id="3.30.420.10">
    <property type="entry name" value="Ribonuclease H-like superfamily/Ribonuclease H"/>
    <property type="match status" value="1"/>
</dbReference>
<dbReference type="InterPro" id="IPR036397">
    <property type="entry name" value="RNaseH_sf"/>
</dbReference>
<dbReference type="Proteomes" id="UP000006732">
    <property type="component" value="Chromosome"/>
</dbReference>
<dbReference type="EMBL" id="CP000482">
    <property type="protein sequence ID" value="ABK99986.1"/>
    <property type="molecule type" value="Genomic_DNA"/>
</dbReference>
<organism evidence="4 5">
    <name type="scientific">Pelobacter propionicus (strain DSM 2379 / NBRC 103807 / OttBd1)</name>
    <dbReference type="NCBI Taxonomy" id="338966"/>
    <lineage>
        <taxon>Bacteria</taxon>
        <taxon>Pseudomonadati</taxon>
        <taxon>Thermodesulfobacteriota</taxon>
        <taxon>Desulfuromonadia</taxon>
        <taxon>Desulfuromonadales</taxon>
        <taxon>Desulfuromonadaceae</taxon>
        <taxon>Pelobacter</taxon>
    </lineage>
</organism>
<dbReference type="SUPFAM" id="SSF53098">
    <property type="entry name" value="Ribonuclease H-like"/>
    <property type="match status" value="1"/>
</dbReference>
<keyword evidence="5" id="KW-1185">Reference proteome</keyword>
<feature type="region of interest" description="Disordered" evidence="2">
    <location>
        <begin position="814"/>
        <end position="833"/>
    </location>
</feature>
<dbReference type="STRING" id="338966.Ppro_2380"/>
<dbReference type="PROSITE" id="PS50994">
    <property type="entry name" value="INTEGRASE"/>
    <property type="match status" value="1"/>
</dbReference>
<evidence type="ECO:0000259" key="3">
    <source>
        <dbReference type="PROSITE" id="PS50994"/>
    </source>
</evidence>
<dbReference type="GO" id="GO:0015074">
    <property type="term" value="P:DNA integration"/>
    <property type="evidence" value="ECO:0007669"/>
    <property type="project" value="InterPro"/>
</dbReference>
<dbReference type="eggNOG" id="COG2801">
    <property type="taxonomic scope" value="Bacteria"/>
</dbReference>
<sequence>MLPLPLRKTTNRCQTERRKMSFRNVFQGTFLKDKKSLRDKFQNAEITNGYPMNYDEEHYIDVKTLATAWLPADATTDDLVKKMALIKKAIQRGKFESARQVTATQEDGRPLGRGGKIWQINIADPAVPVAIRIKWFDIMLAVPEQPSLPAVAAANLPVVAPKSLTVPDTLELNGKQERIITARFQLLLMLENRGPGKKVMQAAREIIDAINDCADKRLVNIAKVANDRKGTERGLSLRTLMRWWNTYQKTGRKQNALAPVKGDRMPRNDLVEWLRDYAPGTAEHTALPVCVPSWVPYFLDEYRRPQKPSMQEAWRQISRTMPPDIARPSYDQVRRVMKKVPVVHSEKGRRTGAEYNSLLGYVERDASGFAPMSICQIDGHSFKAYVAHPVTGAHFHPEICGVICMTTKVLAGWSAGLAESNQTVGDAYRHACTVNENKPWGGVPAILEADRGAGNMAKVNSDDYIGLFARIGTTFIPPKRGGNPQGHGAIERSNQTIWIRAAKSLVTCTTKDMDRGARRKVYDRLEADLKEVKKAGKLGMVPKTSDLLMSWPEFLEFLDRVALEYNSTPHKALQKIVASLPDNPDGPAVSRHMSPFECWADYVAQGFEPVHPDDVMLHKLFAPHATVTVKRQKFTLNGNSYHSHELDEYHGQQVVVSYDINNAHTVTVFDADENFICEARWNGNRVHARPVPEVEQATMQRHSRRVKNKEKQLDMMNAELDRKTLEIRPLVMELDQATIDYEAREEQKRQAQLAAPKYFKDEHEFYNDVRERQREGLASAYETQWADDKDASYTGRGHVGLFKSDRYCEGRFKPENKLQPMEKAAGATNTSGL</sequence>
<dbReference type="InterPro" id="IPR012337">
    <property type="entry name" value="RNaseH-like_sf"/>
</dbReference>
<dbReference type="Pfam" id="PF09299">
    <property type="entry name" value="Mu-transpos_C"/>
    <property type="match status" value="1"/>
</dbReference>
<dbReference type="InterPro" id="IPR015378">
    <property type="entry name" value="Transposase-like_Mu_C"/>
</dbReference>
<dbReference type="SUPFAM" id="SSF50610">
    <property type="entry name" value="mu transposase, C-terminal domain"/>
    <property type="match status" value="1"/>
</dbReference>
<dbReference type="InterPro" id="IPR001584">
    <property type="entry name" value="Integrase_cat-core"/>
</dbReference>
<dbReference type="InterPro" id="IPR009004">
    <property type="entry name" value="Transposase_Mu_C"/>
</dbReference>
<protein>
    <recommendedName>
        <fullName evidence="3">Integrase catalytic domain-containing protein</fullName>
    </recommendedName>
</protein>
<dbReference type="HOGENOM" id="CLU_017655_0_0_7"/>
<proteinExistence type="predicted"/>
<evidence type="ECO:0000256" key="2">
    <source>
        <dbReference type="SAM" id="MobiDB-lite"/>
    </source>
</evidence>
<accession>A1ARL6</accession>
<dbReference type="KEGG" id="ppd:Ppro_2380"/>
<gene>
    <name evidence="4" type="ordered locus">Ppro_2380</name>
</gene>
<reference evidence="4 5" key="1">
    <citation type="submission" date="2006-10" db="EMBL/GenBank/DDBJ databases">
        <title>Complete sequence of chromosome of Pelobacter propionicus DSM 2379.</title>
        <authorList>
            <consortium name="US DOE Joint Genome Institute"/>
            <person name="Copeland A."/>
            <person name="Lucas S."/>
            <person name="Lapidus A."/>
            <person name="Barry K."/>
            <person name="Detter J.C."/>
            <person name="Glavina del Rio T."/>
            <person name="Hammon N."/>
            <person name="Israni S."/>
            <person name="Dalin E."/>
            <person name="Tice H."/>
            <person name="Pitluck S."/>
            <person name="Saunders E."/>
            <person name="Brettin T."/>
            <person name="Bruce D."/>
            <person name="Han C."/>
            <person name="Tapia R."/>
            <person name="Schmutz J."/>
            <person name="Larimer F."/>
            <person name="Land M."/>
            <person name="Hauser L."/>
            <person name="Kyrpides N."/>
            <person name="Kim E."/>
            <person name="Lovley D."/>
            <person name="Richardson P."/>
        </authorList>
    </citation>
    <scope>NUCLEOTIDE SEQUENCE [LARGE SCALE GENOMIC DNA]</scope>
    <source>
        <strain evidence="5">DSM 2379 / NBRC 103807 / OttBd1</strain>
    </source>
</reference>
<name>A1ARL6_PELPD</name>
<feature type="domain" description="Integrase catalytic" evidence="3">
    <location>
        <begin position="367"/>
        <end position="550"/>
    </location>
</feature>
<evidence type="ECO:0000313" key="5">
    <source>
        <dbReference type="Proteomes" id="UP000006732"/>
    </source>
</evidence>
<keyword evidence="1" id="KW-0175">Coiled coil</keyword>
<feature type="coiled-coil region" evidence="1">
    <location>
        <begin position="699"/>
        <end position="754"/>
    </location>
</feature>
<dbReference type="Gene3D" id="2.30.30.130">
    <property type="entry name" value="Transposase, Mu, C-terminal"/>
    <property type="match status" value="1"/>
</dbReference>
<evidence type="ECO:0000256" key="1">
    <source>
        <dbReference type="SAM" id="Coils"/>
    </source>
</evidence>
<dbReference type="OrthoDB" id="5676324at2"/>
<dbReference type="AlphaFoldDB" id="A1ARL6"/>
<dbReference type="GO" id="GO:0003676">
    <property type="term" value="F:nucleic acid binding"/>
    <property type="evidence" value="ECO:0007669"/>
    <property type="project" value="InterPro"/>
</dbReference>